<proteinExistence type="predicted"/>
<sequence>MSTEEIHATSFSVKNEMTGLPEADEDARTESSEGSNSQSHWTTDAVDSEDEFVDAVEPPSSTSGVQLTFEGAAPPLSGVYEDAVEATDEQILAALTRSEGSGGRQLPIQEDEEEENMNEKVDATGTEVDDEIEAIVEEIVASTEAAEEDAAEENAANEEIEQVAEVNAAAVVAENIDDQTVIEETVAGDQESSVGKVTDDAEVQKTTETDEVDGKAIEISAVIAREDAPQEIAAAEPVNNAVGTSNEHDTSDEINDTISLPDPTEDTVVETPAEPELKVDADAEVEHCDEYAGGVNEVTGVAVQDNDSPEVEAPPEDTTAEQAATDAFDNDAAQGNDEAAVESVDEVTPAVADEEEVAEETILKATEVDALIEAEDDGTKEATAEETMASKTESTEEEQPDAAGAANHEEIVAVGCDETSAKQEEATQPAAEDANQDVAGQQATVSEVEEVVAHVTDELVEAVQLVQQTLDEKAALESVDIPVNKSENPADKHRETVDNADAVVVEPDDGVAPAAASAPASAVKEVCNEDNEHVMVDFMPRFGPSSGMTTTTTIEPFVLSSDSNEMIEAHFPPQRWTYEVYGFSIRDRVVYYHIHRSDHRAGIREPPALKRYTDFRELQLQLLDTRLHASVDMPRIPRPHLGTVFRGYKSKKTIEMRESAFRALLRYISQYPELHGSAVFERFITTSRAATGADWM</sequence>
<evidence type="ECO:0000313" key="4">
    <source>
        <dbReference type="Proteomes" id="UP000688947"/>
    </source>
</evidence>
<dbReference type="GO" id="GO:0035091">
    <property type="term" value="F:phosphatidylinositol binding"/>
    <property type="evidence" value="ECO:0007669"/>
    <property type="project" value="InterPro"/>
</dbReference>
<feature type="region of interest" description="Disordered" evidence="1">
    <location>
        <begin position="230"/>
        <end position="268"/>
    </location>
</feature>
<feature type="region of interest" description="Disordered" evidence="1">
    <location>
        <begin position="302"/>
        <end position="341"/>
    </location>
</feature>
<dbReference type="Pfam" id="PF00787">
    <property type="entry name" value="PX"/>
    <property type="match status" value="1"/>
</dbReference>
<dbReference type="AlphaFoldDB" id="A0A8T1USK4"/>
<gene>
    <name evidence="3" type="ORF">JG687_00003969</name>
</gene>
<dbReference type="VEuPathDB" id="FungiDB:PC110_g1277"/>
<dbReference type="OrthoDB" id="117442at2759"/>
<dbReference type="CDD" id="cd06093">
    <property type="entry name" value="PX_domain"/>
    <property type="match status" value="1"/>
</dbReference>
<feature type="region of interest" description="Disordered" evidence="1">
    <location>
        <begin position="365"/>
        <end position="442"/>
    </location>
</feature>
<reference evidence="3" key="1">
    <citation type="submission" date="2021-01" db="EMBL/GenBank/DDBJ databases">
        <title>Phytophthora aleatoria, a newly-described species from Pinus radiata is distinct from Phytophthora cactorum isolates based on comparative genomics.</title>
        <authorList>
            <person name="Mcdougal R."/>
            <person name="Panda P."/>
            <person name="Williams N."/>
            <person name="Studholme D.J."/>
        </authorList>
    </citation>
    <scope>NUCLEOTIDE SEQUENCE</scope>
    <source>
        <strain evidence="3">NZFS 3830</strain>
    </source>
</reference>
<accession>A0A8T1USK4</accession>
<feature type="domain" description="PX" evidence="2">
    <location>
        <begin position="570"/>
        <end position="691"/>
    </location>
</feature>
<name>A0A8T1USK4_9STRA</name>
<feature type="region of interest" description="Disordered" evidence="1">
    <location>
        <begin position="95"/>
        <end position="127"/>
    </location>
</feature>
<protein>
    <recommendedName>
        <fullName evidence="2">PX domain-containing protein</fullName>
    </recommendedName>
</protein>
<feature type="compositionally biased region" description="Polar residues" evidence="1">
    <location>
        <begin position="32"/>
        <end position="42"/>
    </location>
</feature>
<feature type="compositionally biased region" description="Acidic residues" evidence="1">
    <location>
        <begin position="307"/>
        <end position="319"/>
    </location>
</feature>
<dbReference type="InterPro" id="IPR001683">
    <property type="entry name" value="PX_dom"/>
</dbReference>
<evidence type="ECO:0000313" key="3">
    <source>
        <dbReference type="EMBL" id="KAG6967982.1"/>
    </source>
</evidence>
<dbReference type="Proteomes" id="UP000688947">
    <property type="component" value="Unassembled WGS sequence"/>
</dbReference>
<evidence type="ECO:0000256" key="1">
    <source>
        <dbReference type="SAM" id="MobiDB-lite"/>
    </source>
</evidence>
<dbReference type="EMBL" id="JAENGZ010000130">
    <property type="protein sequence ID" value="KAG6967982.1"/>
    <property type="molecule type" value="Genomic_DNA"/>
</dbReference>
<evidence type="ECO:0000259" key="2">
    <source>
        <dbReference type="PROSITE" id="PS50195"/>
    </source>
</evidence>
<feature type="region of interest" description="Disordered" evidence="1">
    <location>
        <begin position="1"/>
        <end position="68"/>
    </location>
</feature>
<comment type="caution">
    <text evidence="3">The sequence shown here is derived from an EMBL/GenBank/DDBJ whole genome shotgun (WGS) entry which is preliminary data.</text>
</comment>
<organism evidence="3 4">
    <name type="scientific">Phytophthora cactorum</name>
    <dbReference type="NCBI Taxonomy" id="29920"/>
    <lineage>
        <taxon>Eukaryota</taxon>
        <taxon>Sar</taxon>
        <taxon>Stramenopiles</taxon>
        <taxon>Oomycota</taxon>
        <taxon>Peronosporomycetes</taxon>
        <taxon>Peronosporales</taxon>
        <taxon>Peronosporaceae</taxon>
        <taxon>Phytophthora</taxon>
    </lineage>
</organism>
<dbReference type="PROSITE" id="PS50195">
    <property type="entry name" value="PX"/>
    <property type="match status" value="1"/>
</dbReference>